<keyword evidence="1" id="KW-1133">Transmembrane helix</keyword>
<organism evidence="2 3">
    <name type="scientific">Pseudomonas indica</name>
    <dbReference type="NCBI Taxonomy" id="137658"/>
    <lineage>
        <taxon>Bacteria</taxon>
        <taxon>Pseudomonadati</taxon>
        <taxon>Pseudomonadota</taxon>
        <taxon>Gammaproteobacteria</taxon>
        <taxon>Pseudomonadales</taxon>
        <taxon>Pseudomonadaceae</taxon>
        <taxon>Pseudomonas</taxon>
    </lineage>
</organism>
<dbReference type="RefSeq" id="WP_084339428.1">
    <property type="nucleotide sequence ID" value="NZ_FNFD01000028.1"/>
</dbReference>
<dbReference type="NCBIfam" id="NF037976">
    <property type="entry name" value="gtrA_1"/>
    <property type="match status" value="1"/>
</dbReference>
<keyword evidence="1" id="KW-0812">Transmembrane</keyword>
<protein>
    <submittedName>
        <fullName evidence="2">GtrA-like protein</fullName>
    </submittedName>
</protein>
<sequence>MKLAAMYALFAAVATATNIGTQDAIIRMYDGPFALLLSIIAGTGTGLLVKYILDKRYIFSFQARDIAEDSRTFLLYALMGVVTTVVFWGFEFLFEFVFATKEMRYLGGVIGLAIGYFTKYELDKRYVFGSRSA</sequence>
<dbReference type="GO" id="GO:0000271">
    <property type="term" value="P:polysaccharide biosynthetic process"/>
    <property type="evidence" value="ECO:0007669"/>
    <property type="project" value="InterPro"/>
</dbReference>
<feature type="transmembrane region" description="Helical" evidence="1">
    <location>
        <begin position="105"/>
        <end position="122"/>
    </location>
</feature>
<reference evidence="2 3" key="1">
    <citation type="submission" date="2016-10" db="EMBL/GenBank/DDBJ databases">
        <authorList>
            <person name="de Groot N.N."/>
        </authorList>
    </citation>
    <scope>NUCLEOTIDE SEQUENCE [LARGE SCALE GENOMIC DNA]</scope>
    <source>
        <strain evidence="2 3">JCM 21544</strain>
    </source>
</reference>
<dbReference type="Proteomes" id="UP000198706">
    <property type="component" value="Unassembled WGS sequence"/>
</dbReference>
<evidence type="ECO:0000313" key="3">
    <source>
        <dbReference type="Proteomes" id="UP000198706"/>
    </source>
</evidence>
<dbReference type="GO" id="GO:0016020">
    <property type="term" value="C:membrane"/>
    <property type="evidence" value="ECO:0007669"/>
    <property type="project" value="UniProtKB-SubCell"/>
</dbReference>
<dbReference type="AlphaFoldDB" id="A0A1G9MB08"/>
<dbReference type="STRING" id="137658.SAMN05216186_12828"/>
<gene>
    <name evidence="2" type="ORF">SAMN05216186_12828</name>
</gene>
<name>A0A1G9MB08_9PSED</name>
<proteinExistence type="predicted"/>
<dbReference type="EMBL" id="FNFD01000028">
    <property type="protein sequence ID" value="SDL70845.1"/>
    <property type="molecule type" value="Genomic_DNA"/>
</dbReference>
<keyword evidence="1" id="KW-0472">Membrane</keyword>
<keyword evidence="3" id="KW-1185">Reference proteome</keyword>
<feature type="transmembrane region" description="Helical" evidence="1">
    <location>
        <begin position="73"/>
        <end position="99"/>
    </location>
</feature>
<evidence type="ECO:0000256" key="1">
    <source>
        <dbReference type="SAM" id="Phobius"/>
    </source>
</evidence>
<accession>A0A1G9MB08</accession>
<feature type="transmembrane region" description="Helical" evidence="1">
    <location>
        <begin position="32"/>
        <end position="53"/>
    </location>
</feature>
<evidence type="ECO:0000313" key="2">
    <source>
        <dbReference type="EMBL" id="SDL70845.1"/>
    </source>
</evidence>